<feature type="transmembrane region" description="Helical" evidence="1">
    <location>
        <begin position="244"/>
        <end position="262"/>
    </location>
</feature>
<proteinExistence type="predicted"/>
<reference evidence="2 3" key="1">
    <citation type="submission" date="2024-02" db="EMBL/GenBank/DDBJ databases">
        <authorList>
            <person name="Vignale AGUSTIN F."/>
            <person name="Sosa J E."/>
            <person name="Modenutti C."/>
        </authorList>
    </citation>
    <scope>NUCLEOTIDE SEQUENCE [LARGE SCALE GENOMIC DNA]</scope>
</reference>
<keyword evidence="3" id="KW-1185">Reference proteome</keyword>
<name>A0ABC8S3E5_9AQUA</name>
<dbReference type="Proteomes" id="UP001642360">
    <property type="component" value="Unassembled WGS sequence"/>
</dbReference>
<evidence type="ECO:0000313" key="2">
    <source>
        <dbReference type="EMBL" id="CAK9149739.1"/>
    </source>
</evidence>
<dbReference type="EMBL" id="CAUOFW020001932">
    <property type="protein sequence ID" value="CAK9149739.1"/>
    <property type="molecule type" value="Genomic_DNA"/>
</dbReference>
<organism evidence="2 3">
    <name type="scientific">Ilex paraguariensis</name>
    <name type="common">yerba mate</name>
    <dbReference type="NCBI Taxonomy" id="185542"/>
    <lineage>
        <taxon>Eukaryota</taxon>
        <taxon>Viridiplantae</taxon>
        <taxon>Streptophyta</taxon>
        <taxon>Embryophyta</taxon>
        <taxon>Tracheophyta</taxon>
        <taxon>Spermatophyta</taxon>
        <taxon>Magnoliopsida</taxon>
        <taxon>eudicotyledons</taxon>
        <taxon>Gunneridae</taxon>
        <taxon>Pentapetalae</taxon>
        <taxon>asterids</taxon>
        <taxon>campanulids</taxon>
        <taxon>Aquifoliales</taxon>
        <taxon>Aquifoliaceae</taxon>
        <taxon>Ilex</taxon>
    </lineage>
</organism>
<protein>
    <submittedName>
        <fullName evidence="2">Uncharacterized protein</fullName>
    </submittedName>
</protein>
<keyword evidence="1" id="KW-1133">Transmembrane helix</keyword>
<feature type="transmembrane region" description="Helical" evidence="1">
    <location>
        <begin position="219"/>
        <end position="237"/>
    </location>
</feature>
<dbReference type="AlphaFoldDB" id="A0ABC8S3E5"/>
<accession>A0ABC8S3E5</accession>
<evidence type="ECO:0000313" key="3">
    <source>
        <dbReference type="Proteomes" id="UP001642360"/>
    </source>
</evidence>
<sequence length="270" mass="30120">MDDIAYTLGYAPYIGFYYKLPRLDLDKGLVHMSSDEHVLDMSHHLHKNRVTQVYFKHIGGIKLLESQTGSSTSKNNHSVDGDYPIDDNGIGDGVASESECSEYEDLVDSDYESEYDNMLRTCTTALTEGEGLQAEGSQSRESQAVAGSQLVEANQAVLAGSQSVATSEAIPGGSQWPFKSELLYQMYQMHGETWGYLPWAFFCTFLDGLWISLVAFPNFFFISLAFHGGFLLVFALCRRCFYGGLLAIFMHDILYIMLLAWGDVSGLCFY</sequence>
<gene>
    <name evidence="2" type="ORF">ILEXP_LOCUS17809</name>
</gene>
<comment type="caution">
    <text evidence="2">The sequence shown here is derived from an EMBL/GenBank/DDBJ whole genome shotgun (WGS) entry which is preliminary data.</text>
</comment>
<keyword evidence="1" id="KW-0812">Transmembrane</keyword>
<keyword evidence="1" id="KW-0472">Membrane</keyword>
<evidence type="ECO:0000256" key="1">
    <source>
        <dbReference type="SAM" id="Phobius"/>
    </source>
</evidence>